<keyword evidence="1" id="KW-0812">Transmembrane</keyword>
<organism evidence="2 3">
    <name type="scientific">Amycolatopsis speibonae</name>
    <dbReference type="NCBI Taxonomy" id="1450224"/>
    <lineage>
        <taxon>Bacteria</taxon>
        <taxon>Bacillati</taxon>
        <taxon>Actinomycetota</taxon>
        <taxon>Actinomycetes</taxon>
        <taxon>Pseudonocardiales</taxon>
        <taxon>Pseudonocardiaceae</taxon>
        <taxon>Amycolatopsis</taxon>
    </lineage>
</organism>
<keyword evidence="1" id="KW-1133">Transmembrane helix</keyword>
<keyword evidence="1" id="KW-0472">Membrane</keyword>
<evidence type="ECO:0000313" key="2">
    <source>
        <dbReference type="EMBL" id="MFC3456315.1"/>
    </source>
</evidence>
<evidence type="ECO:0000256" key="1">
    <source>
        <dbReference type="SAM" id="Phobius"/>
    </source>
</evidence>
<keyword evidence="3" id="KW-1185">Reference proteome</keyword>
<dbReference type="EMBL" id="JBHRWK010000160">
    <property type="protein sequence ID" value="MFC3456315.1"/>
    <property type="molecule type" value="Genomic_DNA"/>
</dbReference>
<gene>
    <name evidence="2" type="ORF">ACFOSH_43430</name>
</gene>
<feature type="transmembrane region" description="Helical" evidence="1">
    <location>
        <begin position="6"/>
        <end position="28"/>
    </location>
</feature>
<protein>
    <submittedName>
        <fullName evidence="2">Uncharacterized protein</fullName>
    </submittedName>
</protein>
<proteinExistence type="predicted"/>
<sequence>MALVDIATNVIANIVFWIGLGLTVAGLIQIAQRRFREFFGLRTNQQLIGCLSNLWITTTSTRPRGYSVSLHELRESEAMTRLFGSASFRLPDLVHGLVDAIYLGGHKYDVRSTVSPSATDDPKHFTGLDSNLIVVGAAARNRIRRLYLDENLLSLWIYDEHPAAGPRHVEVLNSPDLGRKVTSNSLELAVVERRTTPSAARP</sequence>
<dbReference type="Proteomes" id="UP001595645">
    <property type="component" value="Unassembled WGS sequence"/>
</dbReference>
<accession>A0ABV7PCJ0</accession>
<comment type="caution">
    <text evidence="2">The sequence shown here is derived from an EMBL/GenBank/DDBJ whole genome shotgun (WGS) entry which is preliminary data.</text>
</comment>
<reference evidence="3" key="1">
    <citation type="journal article" date="2019" name="Int. J. Syst. Evol. Microbiol.">
        <title>The Global Catalogue of Microorganisms (GCM) 10K type strain sequencing project: providing services to taxonomists for standard genome sequencing and annotation.</title>
        <authorList>
            <consortium name="The Broad Institute Genomics Platform"/>
            <consortium name="The Broad Institute Genome Sequencing Center for Infectious Disease"/>
            <person name="Wu L."/>
            <person name="Ma J."/>
        </authorList>
    </citation>
    <scope>NUCLEOTIDE SEQUENCE [LARGE SCALE GENOMIC DNA]</scope>
    <source>
        <strain evidence="3">CGMCC 4.7676</strain>
    </source>
</reference>
<evidence type="ECO:0000313" key="3">
    <source>
        <dbReference type="Proteomes" id="UP001595645"/>
    </source>
</evidence>
<name>A0ABV7PCJ0_9PSEU</name>
<dbReference type="RefSeq" id="WP_378247558.1">
    <property type="nucleotide sequence ID" value="NZ_JBHRWK010000160.1"/>
</dbReference>